<name>A0AAV9XC23_9PEZI</name>
<organism evidence="1 2">
    <name type="scientific">Orbilia ellipsospora</name>
    <dbReference type="NCBI Taxonomy" id="2528407"/>
    <lineage>
        <taxon>Eukaryota</taxon>
        <taxon>Fungi</taxon>
        <taxon>Dikarya</taxon>
        <taxon>Ascomycota</taxon>
        <taxon>Pezizomycotina</taxon>
        <taxon>Orbiliomycetes</taxon>
        <taxon>Orbiliales</taxon>
        <taxon>Orbiliaceae</taxon>
        <taxon>Orbilia</taxon>
    </lineage>
</organism>
<keyword evidence="2" id="KW-1185">Reference proteome</keyword>
<evidence type="ECO:0000313" key="2">
    <source>
        <dbReference type="Proteomes" id="UP001365542"/>
    </source>
</evidence>
<dbReference type="EMBL" id="JAVHJO010000006">
    <property type="protein sequence ID" value="KAK6539232.1"/>
    <property type="molecule type" value="Genomic_DNA"/>
</dbReference>
<dbReference type="Proteomes" id="UP001365542">
    <property type="component" value="Unassembled WGS sequence"/>
</dbReference>
<sequence>MTTPRPVKAIVINNVKNEDSYKIFLRPLVKNQKVTFFGDMTDADLDAVKPGESLVFEFGGGDLEFEIPGTSKDFMLKYHPERGDTKPTWSEMGDQDEMEIYLKEQCIGDIYMLTYTELPAPEDRPSL</sequence>
<accession>A0AAV9XC23</accession>
<dbReference type="AlphaFoldDB" id="A0AAV9XC23"/>
<evidence type="ECO:0000313" key="1">
    <source>
        <dbReference type="EMBL" id="KAK6539232.1"/>
    </source>
</evidence>
<proteinExistence type="predicted"/>
<gene>
    <name evidence="1" type="ORF">TWF694_009474</name>
</gene>
<reference evidence="1 2" key="1">
    <citation type="submission" date="2019-10" db="EMBL/GenBank/DDBJ databases">
        <authorList>
            <person name="Palmer J.M."/>
        </authorList>
    </citation>
    <scope>NUCLEOTIDE SEQUENCE [LARGE SCALE GENOMIC DNA]</scope>
    <source>
        <strain evidence="1 2">TWF694</strain>
    </source>
</reference>
<protein>
    <submittedName>
        <fullName evidence="1">Uncharacterized protein</fullName>
    </submittedName>
</protein>
<comment type="caution">
    <text evidence="1">The sequence shown here is derived from an EMBL/GenBank/DDBJ whole genome shotgun (WGS) entry which is preliminary data.</text>
</comment>